<evidence type="ECO:0000256" key="4">
    <source>
        <dbReference type="ARBA" id="ARBA00022475"/>
    </source>
</evidence>
<keyword evidence="6 8" id="KW-1133">Transmembrane helix</keyword>
<dbReference type="Pfam" id="PF01925">
    <property type="entry name" value="TauE"/>
    <property type="match status" value="1"/>
</dbReference>
<comment type="subcellular location">
    <subcellularLocation>
        <location evidence="1 8">Cell membrane</location>
        <topology evidence="1 8">Multi-pass membrane protein</topology>
    </subcellularLocation>
</comment>
<keyword evidence="7 8" id="KW-0472">Membrane</keyword>
<gene>
    <name evidence="9" type="ORF">FDP22_10625</name>
</gene>
<feature type="transmembrane region" description="Helical" evidence="8">
    <location>
        <begin position="6"/>
        <end position="26"/>
    </location>
</feature>
<dbReference type="OrthoDB" id="9800873at2"/>
<organism evidence="9 10">
    <name type="scientific">Paroceanicella profunda</name>
    <dbReference type="NCBI Taxonomy" id="2579971"/>
    <lineage>
        <taxon>Bacteria</taxon>
        <taxon>Pseudomonadati</taxon>
        <taxon>Pseudomonadota</taxon>
        <taxon>Alphaproteobacteria</taxon>
        <taxon>Rhodobacterales</taxon>
        <taxon>Paracoccaceae</taxon>
        <taxon>Paroceanicella</taxon>
    </lineage>
</organism>
<dbReference type="InterPro" id="IPR052017">
    <property type="entry name" value="TSUP"/>
</dbReference>
<keyword evidence="4 8" id="KW-1003">Cell membrane</keyword>
<evidence type="ECO:0000256" key="5">
    <source>
        <dbReference type="ARBA" id="ARBA00022692"/>
    </source>
</evidence>
<comment type="similarity">
    <text evidence="2 8">Belongs to the 4-toluene sulfonate uptake permease (TSUP) (TC 2.A.102) family.</text>
</comment>
<evidence type="ECO:0000256" key="8">
    <source>
        <dbReference type="RuleBase" id="RU363041"/>
    </source>
</evidence>
<feature type="transmembrane region" description="Helical" evidence="8">
    <location>
        <begin position="38"/>
        <end position="56"/>
    </location>
</feature>
<dbReference type="InterPro" id="IPR002781">
    <property type="entry name" value="TM_pro_TauE-like"/>
</dbReference>
<keyword evidence="10" id="KW-1185">Reference proteome</keyword>
<evidence type="ECO:0000313" key="9">
    <source>
        <dbReference type="EMBL" id="QDL93685.1"/>
    </source>
</evidence>
<proteinExistence type="inferred from homology"/>
<evidence type="ECO:0000256" key="3">
    <source>
        <dbReference type="ARBA" id="ARBA00022448"/>
    </source>
</evidence>
<sequence length="243" mass="25008">MLLSVAIMALAGFVKGAVGFALPMIAISGLGMLLPPQLAVAALILPSLASNLWQALHQGPREAARSLRRHGLLIGVMLVTILITAQTLTLISDRALFLALGAVVTGACALQLSGWTPPDPGDSPGAAAGVGLAAGVSGGLAAVWGPPIVLYLLARGTDKREAVLMQGIAYLLGSVVLTLAHLRSGLISAETAPFSALLVLPAMAGMVAGLRLQARLPQQRFRRLTMLVLLLAGLNLLRRGLMG</sequence>
<dbReference type="AlphaFoldDB" id="A0A5B8FYZ3"/>
<keyword evidence="3" id="KW-0813">Transport</keyword>
<dbReference type="Proteomes" id="UP000305888">
    <property type="component" value="Chromosome"/>
</dbReference>
<feature type="transmembrane region" description="Helical" evidence="8">
    <location>
        <begin position="162"/>
        <end position="182"/>
    </location>
</feature>
<feature type="transmembrane region" description="Helical" evidence="8">
    <location>
        <begin position="71"/>
        <end position="88"/>
    </location>
</feature>
<name>A0A5B8FYZ3_9RHOB</name>
<accession>A0A5B8FYZ3</accession>
<evidence type="ECO:0000256" key="7">
    <source>
        <dbReference type="ARBA" id="ARBA00023136"/>
    </source>
</evidence>
<evidence type="ECO:0000256" key="1">
    <source>
        <dbReference type="ARBA" id="ARBA00004651"/>
    </source>
</evidence>
<dbReference type="GO" id="GO:0005886">
    <property type="term" value="C:plasma membrane"/>
    <property type="evidence" value="ECO:0007669"/>
    <property type="project" value="UniProtKB-SubCell"/>
</dbReference>
<feature type="transmembrane region" description="Helical" evidence="8">
    <location>
        <begin position="126"/>
        <end position="153"/>
    </location>
</feature>
<evidence type="ECO:0000256" key="6">
    <source>
        <dbReference type="ARBA" id="ARBA00022989"/>
    </source>
</evidence>
<dbReference type="EMBL" id="CP040818">
    <property type="protein sequence ID" value="QDL93685.1"/>
    <property type="molecule type" value="Genomic_DNA"/>
</dbReference>
<feature type="transmembrane region" description="Helical" evidence="8">
    <location>
        <begin position="194"/>
        <end position="212"/>
    </location>
</feature>
<dbReference type="KEGG" id="ppru:FDP22_10625"/>
<dbReference type="PANTHER" id="PTHR30269:SF32">
    <property type="entry name" value="MEMBRANE TRANSPORTER PROTEIN-RELATED"/>
    <property type="match status" value="1"/>
</dbReference>
<evidence type="ECO:0000256" key="2">
    <source>
        <dbReference type="ARBA" id="ARBA00009142"/>
    </source>
</evidence>
<evidence type="ECO:0000313" key="10">
    <source>
        <dbReference type="Proteomes" id="UP000305888"/>
    </source>
</evidence>
<reference evidence="9 10" key="1">
    <citation type="submission" date="2019-06" db="EMBL/GenBank/DDBJ databases">
        <title>Genome sequence of Rhodobacteraceae bacterium D4M1.</title>
        <authorList>
            <person name="Cao J."/>
        </authorList>
    </citation>
    <scope>NUCLEOTIDE SEQUENCE [LARGE SCALE GENOMIC DNA]</scope>
    <source>
        <strain evidence="9 10">D4M1</strain>
    </source>
</reference>
<feature type="transmembrane region" description="Helical" evidence="8">
    <location>
        <begin position="95"/>
        <end position="114"/>
    </location>
</feature>
<dbReference type="PANTHER" id="PTHR30269">
    <property type="entry name" value="TRANSMEMBRANE PROTEIN YFCA"/>
    <property type="match status" value="1"/>
</dbReference>
<protein>
    <recommendedName>
        <fullName evidence="8">Probable membrane transporter protein</fullName>
    </recommendedName>
</protein>
<keyword evidence="5 8" id="KW-0812">Transmembrane</keyword>